<gene>
    <name evidence="1" type="ORF">SDC9_108657</name>
</gene>
<dbReference type="AlphaFoldDB" id="A0A645BJ78"/>
<organism evidence="1">
    <name type="scientific">bioreactor metagenome</name>
    <dbReference type="NCBI Taxonomy" id="1076179"/>
    <lineage>
        <taxon>unclassified sequences</taxon>
        <taxon>metagenomes</taxon>
        <taxon>ecological metagenomes</taxon>
    </lineage>
</organism>
<proteinExistence type="predicted"/>
<accession>A0A645BJ78</accession>
<reference evidence="1" key="1">
    <citation type="submission" date="2019-08" db="EMBL/GenBank/DDBJ databases">
        <authorList>
            <person name="Kucharzyk K."/>
            <person name="Murdoch R.W."/>
            <person name="Higgins S."/>
            <person name="Loffler F."/>
        </authorList>
    </citation>
    <scope>NUCLEOTIDE SEQUENCE</scope>
</reference>
<comment type="caution">
    <text evidence="1">The sequence shown here is derived from an EMBL/GenBank/DDBJ whole genome shotgun (WGS) entry which is preliminary data.</text>
</comment>
<protein>
    <submittedName>
        <fullName evidence="1">Uncharacterized protein</fullName>
    </submittedName>
</protein>
<dbReference type="EMBL" id="VSSQ01018526">
    <property type="protein sequence ID" value="MPM61794.1"/>
    <property type="molecule type" value="Genomic_DNA"/>
</dbReference>
<sequence>MLAGLGHRAVSGRAHQDSAVHLGSAGDHVLHIVGVARAVHVSVVTTGGLVLDVSGVDRDTTGLFFGSRVDLVVGLGFAAKLLRQNGSDSSRQRGLAVVNVTDGAHVHVRLGPFEFFLCHFLTPKTLHPK</sequence>
<dbReference type="AntiFam" id="ANF00225">
    <property type="entry name" value="Shadow ORF (opposite tuf)"/>
</dbReference>
<name>A0A645BJ78_9ZZZZ</name>
<evidence type="ECO:0000313" key="1">
    <source>
        <dbReference type="EMBL" id="MPM61794.1"/>
    </source>
</evidence>